<evidence type="ECO:0000313" key="1">
    <source>
        <dbReference type="EMBL" id="AXJ12002.1"/>
    </source>
</evidence>
<dbReference type="Pfam" id="PF06107">
    <property type="entry name" value="DUF951"/>
    <property type="match status" value="1"/>
</dbReference>
<reference evidence="1 2" key="1">
    <citation type="submission" date="2017-07" db="EMBL/GenBank/DDBJ databases">
        <title>Streptococcus pluranimalium as cause of bovine abortion.</title>
        <authorList>
            <person name="Rodriguez Campos S."/>
            <person name="Gobeli Brawand S."/>
            <person name="Brodard I."/>
            <person name="Rychener L."/>
            <person name="Perreten V."/>
        </authorList>
    </citation>
    <scope>NUCLEOTIDE SEQUENCE [LARGE SCALE GENOMIC DNA]</scope>
    <source>
        <strain evidence="1 2">14A0014</strain>
    </source>
</reference>
<accession>A0A345VH00</accession>
<dbReference type="InterPro" id="IPR009296">
    <property type="entry name" value="DUF951"/>
</dbReference>
<gene>
    <name evidence="1" type="ORF">Sp14A_00030</name>
</gene>
<dbReference type="RefSeq" id="WP_115129477.1">
    <property type="nucleotide sequence ID" value="NZ_CP022601.1"/>
</dbReference>
<evidence type="ECO:0008006" key="3">
    <source>
        <dbReference type="Google" id="ProtNLM"/>
    </source>
</evidence>
<dbReference type="PANTHER" id="PTHR38455">
    <property type="entry name" value="HYPOTHETICAL CYTOSOLIC PROTEIN"/>
    <property type="match status" value="1"/>
</dbReference>
<organism evidence="1 2">
    <name type="scientific">Streptococcus pluranimalium</name>
    <dbReference type="NCBI Taxonomy" id="82348"/>
    <lineage>
        <taxon>Bacteria</taxon>
        <taxon>Bacillati</taxon>
        <taxon>Bacillota</taxon>
        <taxon>Bacilli</taxon>
        <taxon>Lactobacillales</taxon>
        <taxon>Streptococcaceae</taxon>
        <taxon>Streptococcus</taxon>
    </lineage>
</organism>
<dbReference type="EMBL" id="CP022601">
    <property type="protein sequence ID" value="AXJ12002.1"/>
    <property type="molecule type" value="Genomic_DNA"/>
</dbReference>
<evidence type="ECO:0000313" key="2">
    <source>
        <dbReference type="Proteomes" id="UP000255411"/>
    </source>
</evidence>
<dbReference type="PIRSF" id="PIRSF037263">
    <property type="entry name" value="DUF951_bac"/>
    <property type="match status" value="1"/>
</dbReference>
<sequence length="67" mass="7811">MYQIGSKVEMKKPHACIIKETGKKANSWEITRLGADIKLKCTNCQHLVMMSRYDFERKLKKVLSQPK</sequence>
<name>A0A345VH00_9STRE</name>
<dbReference type="Proteomes" id="UP000255411">
    <property type="component" value="Chromosome"/>
</dbReference>
<dbReference type="PANTHER" id="PTHR38455:SF1">
    <property type="entry name" value="DUF951 DOMAIN-CONTAINING PROTEIN"/>
    <property type="match status" value="1"/>
</dbReference>
<protein>
    <recommendedName>
        <fullName evidence="3">DUF951 domain-containing protein</fullName>
    </recommendedName>
</protein>
<dbReference type="AlphaFoldDB" id="A0A345VH00"/>
<proteinExistence type="predicted"/>